<evidence type="ECO:0000256" key="2">
    <source>
        <dbReference type="SAM" id="SignalP"/>
    </source>
</evidence>
<feature type="signal peptide" evidence="2">
    <location>
        <begin position="1"/>
        <end position="16"/>
    </location>
</feature>
<dbReference type="Proteomes" id="UP000243797">
    <property type="component" value="Unassembled WGS sequence"/>
</dbReference>
<dbReference type="InParanoid" id="A0A2K1QHC4"/>
<dbReference type="OrthoDB" id="3945380at2759"/>
<dbReference type="EMBL" id="NKHZ01000085">
    <property type="protein sequence ID" value="PNS14557.1"/>
    <property type="molecule type" value="Genomic_DNA"/>
</dbReference>
<evidence type="ECO:0000313" key="3">
    <source>
        <dbReference type="EMBL" id="PNS14557.1"/>
    </source>
</evidence>
<protein>
    <submittedName>
        <fullName evidence="3">Uncharacterized protein</fullName>
    </submittedName>
</protein>
<gene>
    <name evidence="3" type="ORF">CAC42_2614</name>
</gene>
<keyword evidence="2" id="KW-0732">Signal</keyword>
<organism evidence="3 4">
    <name type="scientific">Sphaceloma murrayae</name>
    <dbReference type="NCBI Taxonomy" id="2082308"/>
    <lineage>
        <taxon>Eukaryota</taxon>
        <taxon>Fungi</taxon>
        <taxon>Dikarya</taxon>
        <taxon>Ascomycota</taxon>
        <taxon>Pezizomycotina</taxon>
        <taxon>Dothideomycetes</taxon>
        <taxon>Dothideomycetidae</taxon>
        <taxon>Myriangiales</taxon>
        <taxon>Elsinoaceae</taxon>
        <taxon>Sphaceloma</taxon>
    </lineage>
</organism>
<name>A0A2K1QHC4_9PEZI</name>
<evidence type="ECO:0000256" key="1">
    <source>
        <dbReference type="SAM" id="MobiDB-lite"/>
    </source>
</evidence>
<comment type="caution">
    <text evidence="3">The sequence shown here is derived from an EMBL/GenBank/DDBJ whole genome shotgun (WGS) entry which is preliminary data.</text>
</comment>
<proteinExistence type="predicted"/>
<reference evidence="3 4" key="1">
    <citation type="submission" date="2017-06" db="EMBL/GenBank/DDBJ databases">
        <title>Draft genome sequence of a variant of Elsinoe murrayae.</title>
        <authorList>
            <person name="Cheng Q."/>
        </authorList>
    </citation>
    <scope>NUCLEOTIDE SEQUENCE [LARGE SCALE GENOMIC DNA]</scope>
    <source>
        <strain evidence="3 4">CQ-2017a</strain>
    </source>
</reference>
<keyword evidence="4" id="KW-1185">Reference proteome</keyword>
<evidence type="ECO:0000313" key="4">
    <source>
        <dbReference type="Proteomes" id="UP000243797"/>
    </source>
</evidence>
<sequence length="459" mass="51087">MLIFLHFLSLVALVTSTEVLKLSAVKGPTTQLKALSKATCRKLAPEMLAIEDNTRHPVAFCKYFLIAPRTRSPFPHLGAKVLQKACRCTLQKEGAKVPAVTEVPPVKKKVRCNAASKAVIKQEFQYPLQFCRFYGAIPRLFSPIPRMNATEVAEGCKCILNPVKTTTTSTTTTSTTSKTSKKTSTTQSNAMKTASTSKTTTIESAVVTTPVVEDPVTTTSARVQSSTIAQGPSSTPEVVVIPTTTSLVFNFPTTTFQHNDIIVLFYDRRNFFHDEFKHDFDGIVFFKSHVVIHVFGDCDDDIICRDIDKHGSVVVDDFQFHDELDHNVPIDDLQLLDELERDFEFDDHRSAVQRQSPSTNHADGIQFPQRCVQDHQLEQGIVASKTYTSTLAASVAAESCADLALYVQDTGSYDAEFNLYKISTMAWKCVVYYDRYYTGSVNYAGYDSTVGCSWGYEEF</sequence>
<dbReference type="STRING" id="2082308.A0A2K1QHC4"/>
<accession>A0A2K1QHC4</accession>
<feature type="region of interest" description="Disordered" evidence="1">
    <location>
        <begin position="166"/>
        <end position="195"/>
    </location>
</feature>
<feature type="chain" id="PRO_5014416035" evidence="2">
    <location>
        <begin position="17"/>
        <end position="459"/>
    </location>
</feature>
<dbReference type="AlphaFoldDB" id="A0A2K1QHC4"/>